<dbReference type="AlphaFoldDB" id="A0A0D0ABT6"/>
<protein>
    <submittedName>
        <fullName evidence="2">Unplaced genomic scaffold CY34scaffold_221, whole genome shotgun sequence</fullName>
    </submittedName>
</protein>
<dbReference type="Proteomes" id="UP000054485">
    <property type="component" value="Unassembled WGS sequence"/>
</dbReference>
<dbReference type="EMBL" id="KN835352">
    <property type="protein sequence ID" value="KIK39241.1"/>
    <property type="molecule type" value="Genomic_DNA"/>
</dbReference>
<feature type="compositionally biased region" description="Low complexity" evidence="1">
    <location>
        <begin position="171"/>
        <end position="181"/>
    </location>
</feature>
<gene>
    <name evidence="2" type="ORF">CY34DRAFT_14527</name>
</gene>
<name>A0A0D0ABT6_9AGAM</name>
<dbReference type="HOGENOM" id="CLU_083407_0_0_1"/>
<dbReference type="InParanoid" id="A0A0D0ABT6"/>
<feature type="region of interest" description="Disordered" evidence="1">
    <location>
        <begin position="161"/>
        <end position="192"/>
    </location>
</feature>
<proteinExistence type="predicted"/>
<evidence type="ECO:0000313" key="3">
    <source>
        <dbReference type="Proteomes" id="UP000054485"/>
    </source>
</evidence>
<evidence type="ECO:0000313" key="2">
    <source>
        <dbReference type="EMBL" id="KIK39241.1"/>
    </source>
</evidence>
<feature type="region of interest" description="Disordered" evidence="1">
    <location>
        <begin position="73"/>
        <end position="105"/>
    </location>
</feature>
<accession>A0A0D0ABT6</accession>
<organism evidence="2 3">
    <name type="scientific">Suillus luteus UH-Slu-Lm8-n1</name>
    <dbReference type="NCBI Taxonomy" id="930992"/>
    <lineage>
        <taxon>Eukaryota</taxon>
        <taxon>Fungi</taxon>
        <taxon>Dikarya</taxon>
        <taxon>Basidiomycota</taxon>
        <taxon>Agaricomycotina</taxon>
        <taxon>Agaricomycetes</taxon>
        <taxon>Agaricomycetidae</taxon>
        <taxon>Boletales</taxon>
        <taxon>Suillineae</taxon>
        <taxon>Suillaceae</taxon>
        <taxon>Suillus</taxon>
    </lineage>
</organism>
<reference evidence="3" key="2">
    <citation type="submission" date="2015-01" db="EMBL/GenBank/DDBJ databases">
        <title>Evolutionary Origins and Diversification of the Mycorrhizal Mutualists.</title>
        <authorList>
            <consortium name="DOE Joint Genome Institute"/>
            <consortium name="Mycorrhizal Genomics Consortium"/>
            <person name="Kohler A."/>
            <person name="Kuo A."/>
            <person name="Nagy L.G."/>
            <person name="Floudas D."/>
            <person name="Copeland A."/>
            <person name="Barry K.W."/>
            <person name="Cichocki N."/>
            <person name="Veneault-Fourrey C."/>
            <person name="LaButti K."/>
            <person name="Lindquist E.A."/>
            <person name="Lipzen A."/>
            <person name="Lundell T."/>
            <person name="Morin E."/>
            <person name="Murat C."/>
            <person name="Riley R."/>
            <person name="Ohm R."/>
            <person name="Sun H."/>
            <person name="Tunlid A."/>
            <person name="Henrissat B."/>
            <person name="Grigoriev I.V."/>
            <person name="Hibbett D.S."/>
            <person name="Martin F."/>
        </authorList>
    </citation>
    <scope>NUCLEOTIDE SEQUENCE [LARGE SCALE GENOMIC DNA]</scope>
    <source>
        <strain evidence="3">UH-Slu-Lm8-n1</strain>
    </source>
</reference>
<sequence length="208" mass="23347">MAAQAHTVCCVRAGCPVIGVCGVGTDWRTVSCLVNDHALVYKGGLRGPANPPLRSDAHSAQITLRPPRLTPARCGIQGGKATTGRRKKYRKESERKQELEDDEYAEDVKPKSVKCRGCQHTFKLDDRSMYYPELWIRHRKRCRAIRKMEADKKLARKRELGFKSNMEPHPAAAASFEASSEGSDEEADRYEYQPPQMVGFSTSYVRGS</sequence>
<reference evidence="2 3" key="1">
    <citation type="submission" date="2014-04" db="EMBL/GenBank/DDBJ databases">
        <authorList>
            <consortium name="DOE Joint Genome Institute"/>
            <person name="Kuo A."/>
            <person name="Ruytinx J."/>
            <person name="Rineau F."/>
            <person name="Colpaert J."/>
            <person name="Kohler A."/>
            <person name="Nagy L.G."/>
            <person name="Floudas D."/>
            <person name="Copeland A."/>
            <person name="Barry K.W."/>
            <person name="Cichocki N."/>
            <person name="Veneault-Fourrey C."/>
            <person name="LaButti K."/>
            <person name="Lindquist E.A."/>
            <person name="Lipzen A."/>
            <person name="Lundell T."/>
            <person name="Morin E."/>
            <person name="Murat C."/>
            <person name="Sun H."/>
            <person name="Tunlid A."/>
            <person name="Henrissat B."/>
            <person name="Grigoriev I.V."/>
            <person name="Hibbett D.S."/>
            <person name="Martin F."/>
            <person name="Nordberg H.P."/>
            <person name="Cantor M.N."/>
            <person name="Hua S.X."/>
        </authorList>
    </citation>
    <scope>NUCLEOTIDE SEQUENCE [LARGE SCALE GENOMIC DNA]</scope>
    <source>
        <strain evidence="2 3">UH-Slu-Lm8-n1</strain>
    </source>
</reference>
<dbReference type="OrthoDB" id="2855464at2759"/>
<keyword evidence="3" id="KW-1185">Reference proteome</keyword>
<evidence type="ECO:0000256" key="1">
    <source>
        <dbReference type="SAM" id="MobiDB-lite"/>
    </source>
</evidence>